<comment type="caution">
    <text evidence="3">The sequence shown here is derived from an EMBL/GenBank/DDBJ whole genome shotgun (WGS) entry which is preliminary data.</text>
</comment>
<evidence type="ECO:0000259" key="2">
    <source>
        <dbReference type="Pfam" id="PF15070"/>
    </source>
</evidence>
<gene>
    <name evidence="3" type="ORF">SUZIE_147975</name>
</gene>
<dbReference type="EMBL" id="JAATJV010326999">
    <property type="protein sequence ID" value="MBZ3878444.1"/>
    <property type="molecule type" value="Genomic_DNA"/>
</dbReference>
<dbReference type="InterPro" id="IPR043976">
    <property type="entry name" value="GOLGA_cons_dom"/>
</dbReference>
<reference evidence="3" key="1">
    <citation type="submission" date="2020-03" db="EMBL/GenBank/DDBJ databases">
        <title>Studies in the Genomics of Life Span.</title>
        <authorList>
            <person name="Glass D."/>
        </authorList>
    </citation>
    <scope>NUCLEOTIDE SEQUENCE</scope>
    <source>
        <strain evidence="3">SUZIE</strain>
        <tissue evidence="3">Muscle</tissue>
    </source>
</reference>
<accession>A0AA41T035</accession>
<evidence type="ECO:0000313" key="4">
    <source>
        <dbReference type="Proteomes" id="UP001166674"/>
    </source>
</evidence>
<feature type="domain" description="Golgin subfamily A conserved" evidence="2">
    <location>
        <begin position="1"/>
        <end position="112"/>
    </location>
</feature>
<dbReference type="AlphaFoldDB" id="A0AA41T035"/>
<feature type="region of interest" description="Disordered" evidence="1">
    <location>
        <begin position="41"/>
        <end position="61"/>
    </location>
</feature>
<evidence type="ECO:0000256" key="1">
    <source>
        <dbReference type="SAM" id="MobiDB-lite"/>
    </source>
</evidence>
<organism evidence="3 4">
    <name type="scientific">Sciurus carolinensis</name>
    <name type="common">Eastern gray squirrel</name>
    <dbReference type="NCBI Taxonomy" id="30640"/>
    <lineage>
        <taxon>Eukaryota</taxon>
        <taxon>Metazoa</taxon>
        <taxon>Chordata</taxon>
        <taxon>Craniata</taxon>
        <taxon>Vertebrata</taxon>
        <taxon>Euteleostomi</taxon>
        <taxon>Mammalia</taxon>
        <taxon>Eutheria</taxon>
        <taxon>Euarchontoglires</taxon>
        <taxon>Glires</taxon>
        <taxon>Rodentia</taxon>
        <taxon>Sciuromorpha</taxon>
        <taxon>Sciuridae</taxon>
        <taxon>Sciurinae</taxon>
        <taxon>Sciurini</taxon>
        <taxon>Sciurus</taxon>
    </lineage>
</organism>
<proteinExistence type="predicted"/>
<protein>
    <submittedName>
        <fullName evidence="3">Golgin subfamily A member 2</fullName>
    </submittedName>
</protein>
<dbReference type="Proteomes" id="UP001166674">
    <property type="component" value="Unassembled WGS sequence"/>
</dbReference>
<keyword evidence="4" id="KW-1185">Reference proteome</keyword>
<evidence type="ECO:0000313" key="3">
    <source>
        <dbReference type="EMBL" id="MBZ3878444.1"/>
    </source>
</evidence>
<name>A0AA41T035_SCICA</name>
<sequence>MVAFFDVTLVSAEEEKAQLSRELLSRCQHLAHLTVPSLSEPTEQTLVPRSGESCVSGENPQAPRVAMEELPSHVLEVMQKVELHEQVEELDPVCTQLSGEIDTTAEYIALYKIRGQS</sequence>
<dbReference type="Pfam" id="PF15070">
    <property type="entry name" value="GOLGA2L5"/>
    <property type="match status" value="1"/>
</dbReference>